<evidence type="ECO:0000313" key="2">
    <source>
        <dbReference type="Proteomes" id="UP000298390"/>
    </source>
</evidence>
<name>A0A4Y9YAI9_9APHY</name>
<dbReference type="STRING" id="34475.A0A4Y9YAI9"/>
<proteinExistence type="predicted"/>
<comment type="caution">
    <text evidence="1">The sequence shown here is derived from an EMBL/GenBank/DDBJ whole genome shotgun (WGS) entry which is preliminary data.</text>
</comment>
<dbReference type="AlphaFoldDB" id="A0A4Y9YAI9"/>
<sequence>MSGEQLVDPQSSTPSHQRIRISLDDQDIHIDKTHLPDPPAIHFSDDIPALFEQWNTSQLLKIDGHGIPIKHWDKVYKKRNGLVETDAWKAIKVEWGNWKFLVTERERFPSEDAFWKVYTNEKGERLSYQQVLDKLQEERGCTDEADFKAVMQYFDGDLDRVDASGAFRYKKSGQWRVCSKKLVVARTWRKLLATDTAIRSNWEAMQQMSGRSSDQ</sequence>
<accession>A0A4Y9YAI9</accession>
<dbReference type="EMBL" id="SEKV01000331">
    <property type="protein sequence ID" value="TFY58918.1"/>
    <property type="molecule type" value="Genomic_DNA"/>
</dbReference>
<gene>
    <name evidence="1" type="ORF">EVJ58_g6115</name>
</gene>
<dbReference type="Proteomes" id="UP000298390">
    <property type="component" value="Unassembled WGS sequence"/>
</dbReference>
<organism evidence="1 2">
    <name type="scientific">Rhodofomes roseus</name>
    <dbReference type="NCBI Taxonomy" id="34475"/>
    <lineage>
        <taxon>Eukaryota</taxon>
        <taxon>Fungi</taxon>
        <taxon>Dikarya</taxon>
        <taxon>Basidiomycota</taxon>
        <taxon>Agaricomycotina</taxon>
        <taxon>Agaricomycetes</taxon>
        <taxon>Polyporales</taxon>
        <taxon>Rhodofomes</taxon>
    </lineage>
</organism>
<reference evidence="1 2" key="1">
    <citation type="submission" date="2019-01" db="EMBL/GenBank/DDBJ databases">
        <title>Genome sequencing of the rare red list fungi Fomitopsis rosea.</title>
        <authorList>
            <person name="Buettner E."/>
            <person name="Kellner H."/>
        </authorList>
    </citation>
    <scope>NUCLEOTIDE SEQUENCE [LARGE SCALE GENOMIC DNA]</scope>
    <source>
        <strain evidence="1 2">DSM 105464</strain>
    </source>
</reference>
<evidence type="ECO:0000313" key="1">
    <source>
        <dbReference type="EMBL" id="TFY58918.1"/>
    </source>
</evidence>
<protein>
    <submittedName>
        <fullName evidence="1">Uncharacterized protein</fullName>
    </submittedName>
</protein>